<dbReference type="InterPro" id="IPR001387">
    <property type="entry name" value="Cro/C1-type_HTH"/>
</dbReference>
<reference evidence="3" key="1">
    <citation type="submission" date="2017-06" db="EMBL/GenBank/DDBJ databases">
        <title>FDA dAtabase for Regulatory Grade micrObial Sequences (FDA-ARGOS): Supporting development and validation of Infectious Disease Dx tests.</title>
        <authorList>
            <person name="Minogue T."/>
            <person name="Wolcott M."/>
            <person name="Wasieloski L."/>
            <person name="Aguilar W."/>
            <person name="Moore D."/>
            <person name="Tallon L."/>
            <person name="Sadzewicz L."/>
            <person name="Sengamalay N."/>
            <person name="Ott S."/>
            <person name="Godinez A."/>
            <person name="Nagaraj S."/>
            <person name="Nadendla S."/>
            <person name="Geyer C."/>
            <person name="Sichtig H."/>
        </authorList>
    </citation>
    <scope>NUCLEOTIDE SEQUENCE [LARGE SCALE GENOMIC DNA]</scope>
    <source>
        <strain evidence="3">FDAARGOS_289</strain>
    </source>
</reference>
<organism evidence="2 3">
    <name type="scientific">Brevundimonas vesicularis</name>
    <name type="common">Pseudomonas vesicularis</name>
    <dbReference type="NCBI Taxonomy" id="41276"/>
    <lineage>
        <taxon>Bacteria</taxon>
        <taxon>Pseudomonadati</taxon>
        <taxon>Pseudomonadota</taxon>
        <taxon>Alphaproteobacteria</taxon>
        <taxon>Caulobacterales</taxon>
        <taxon>Caulobacteraceae</taxon>
        <taxon>Brevundimonas</taxon>
    </lineage>
</organism>
<gene>
    <name evidence="2" type="ORF">CEP68_14345</name>
</gene>
<dbReference type="Gene3D" id="1.10.260.40">
    <property type="entry name" value="lambda repressor-like DNA-binding domains"/>
    <property type="match status" value="1"/>
</dbReference>
<evidence type="ECO:0000259" key="1">
    <source>
        <dbReference type="PROSITE" id="PS50943"/>
    </source>
</evidence>
<evidence type="ECO:0000313" key="3">
    <source>
        <dbReference type="Proteomes" id="UP000197050"/>
    </source>
</evidence>
<dbReference type="Proteomes" id="UP000197050">
    <property type="component" value="Chromosome"/>
</dbReference>
<dbReference type="AlphaFoldDB" id="A0A1Z3UBC6"/>
<name>A0A1Z3UBC6_BREVE</name>
<dbReference type="RefSeq" id="WP_088582754.1">
    <property type="nucleotide sequence ID" value="NZ_CP022048.2"/>
</dbReference>
<dbReference type="GeneID" id="34016434"/>
<proteinExistence type="predicted"/>
<protein>
    <submittedName>
        <fullName evidence="2">Helix-turn-helix domain-containing protein</fullName>
    </submittedName>
</protein>
<dbReference type="InterPro" id="IPR039554">
    <property type="entry name" value="HigA2-like_HTH"/>
</dbReference>
<dbReference type="Pfam" id="PF13744">
    <property type="entry name" value="HTH_37"/>
    <property type="match status" value="1"/>
</dbReference>
<dbReference type="KEGG" id="bvc:CEP68_14345"/>
<evidence type="ECO:0000313" key="2">
    <source>
        <dbReference type="EMBL" id="ASE40577.1"/>
    </source>
</evidence>
<sequence length="107" mass="11791">MSGHRPFSDLKKGWSPERLAANEARKANLMTEMVSLEQLREGLGLSQEELANVMEVQQPAISKLVRRPDMKVSTLRDLIAAMGGELHITATFPDRSVEIGNFTATPA</sequence>
<dbReference type="GO" id="GO:0003677">
    <property type="term" value="F:DNA binding"/>
    <property type="evidence" value="ECO:0007669"/>
    <property type="project" value="InterPro"/>
</dbReference>
<dbReference type="CDD" id="cd00093">
    <property type="entry name" value="HTH_XRE"/>
    <property type="match status" value="1"/>
</dbReference>
<dbReference type="PROSITE" id="PS50943">
    <property type="entry name" value="HTH_CROC1"/>
    <property type="match status" value="1"/>
</dbReference>
<dbReference type="SUPFAM" id="SSF47413">
    <property type="entry name" value="lambda repressor-like DNA-binding domains"/>
    <property type="match status" value="1"/>
</dbReference>
<feature type="domain" description="HTH cro/C1-type" evidence="1">
    <location>
        <begin position="36"/>
        <end position="64"/>
    </location>
</feature>
<dbReference type="SMART" id="SM00530">
    <property type="entry name" value="HTH_XRE"/>
    <property type="match status" value="1"/>
</dbReference>
<dbReference type="EMBL" id="CP022048">
    <property type="protein sequence ID" value="ASE40577.1"/>
    <property type="molecule type" value="Genomic_DNA"/>
</dbReference>
<accession>A0A1Z3UBC6</accession>
<dbReference type="InterPro" id="IPR010982">
    <property type="entry name" value="Lambda_DNA-bd_dom_sf"/>
</dbReference>